<feature type="region of interest" description="Disordered" evidence="2">
    <location>
        <begin position="318"/>
        <end position="340"/>
    </location>
</feature>
<keyword evidence="3" id="KW-1133">Transmembrane helix</keyword>
<feature type="transmembrane region" description="Helical" evidence="3">
    <location>
        <begin position="200"/>
        <end position="223"/>
    </location>
</feature>
<sequence>MVSEKDKPGQGAKGSESATGASSSGAAGGSRRPVTIDLVPEKVEAKGEASKAEASQADLSKTDTSKAAAPKEEAKASPAEQSAAGKPSAPKAGASGAAPQAAAAAGPKAAQETTAPKAASAASAAQAGPSAASQSAAGAAKPSASSAASQSSAGQNSAAPSPSGQSAASDSSAASSSSAAAQAERTPSSSQPRRPAAASIGFGGALAASLLVSAAVFGAGYGLNLAGYLPLRAGLSAAVAEQAALDATRLDTLERRLAELQEAAPAQGQPQGEAQPPAPEELASLDTRLTQTIDALRGDTSSRLADLTSQLDALRGKVDGMGAAPAPAPDGSAVPAANPAPDAELSARLDSMQKAIDSLSASLAALQSAATSTEAAIRMVSDAQGRNAGTLTSLSAGLTAATEESRRSLDALKAEAGELTQRLAAVETTMGDATAREMAARAVAVSALKTAVDAGKPFETELAALRASLPEGTDIALLESHAASGIAPQQKLMAEFAPVARAIHATFAKPAEDGSILDSLTSSAASIFAVRGPGDASGQGPEAALRRMENAVAAGDLPAALTAYDELPEAGKAAGADWAASARARVAVDALTEKTSKDVLSSLARKGS</sequence>
<proteinExistence type="predicted"/>
<dbReference type="RefSeq" id="WP_334252038.1">
    <property type="nucleotide sequence ID" value="NZ_JBAKBE010000008.1"/>
</dbReference>
<evidence type="ECO:0000313" key="4">
    <source>
        <dbReference type="EMBL" id="MEH0097468.1"/>
    </source>
</evidence>
<organism evidence="4 5">
    <name type="scientific">Pannonibacter anstelovis</name>
    <dbReference type="NCBI Taxonomy" id="3121537"/>
    <lineage>
        <taxon>Bacteria</taxon>
        <taxon>Pseudomonadati</taxon>
        <taxon>Pseudomonadota</taxon>
        <taxon>Alphaproteobacteria</taxon>
        <taxon>Hyphomicrobiales</taxon>
        <taxon>Stappiaceae</taxon>
        <taxon>Pannonibacter</taxon>
    </lineage>
</organism>
<feature type="compositionally biased region" description="Low complexity" evidence="2">
    <location>
        <begin position="13"/>
        <end position="25"/>
    </location>
</feature>
<feature type="compositionally biased region" description="Low complexity" evidence="2">
    <location>
        <begin position="323"/>
        <end position="337"/>
    </location>
</feature>
<accession>A0ABU7ZQT2</accession>
<reference evidence="4 5" key="1">
    <citation type="submission" date="2024-02" db="EMBL/GenBank/DDBJ databases">
        <title>A new putative Pannonibacter species isolated from two cases of bloodstream infections in paediatric patients.</title>
        <authorList>
            <person name="Castellana S."/>
            <person name="De Laurentiis V."/>
            <person name="Grassi M."/>
            <person name="De Leonardis F."/>
            <person name="Mosca A."/>
            <person name="De Carlo C."/>
            <person name="Sparapano E."/>
            <person name="Ronga L."/>
            <person name="Santacroce L."/>
            <person name="Chironna M."/>
            <person name="De Robertis A."/>
            <person name="Bianco A."/>
            <person name="Del Sambro L."/>
            <person name="Capozzi L."/>
            <person name="Parisi A."/>
        </authorList>
    </citation>
    <scope>NUCLEOTIDE SEQUENCE [LARGE SCALE GENOMIC DNA]</scope>
    <source>
        <strain evidence="4 5">Pt2</strain>
    </source>
</reference>
<keyword evidence="3" id="KW-0812">Transmembrane</keyword>
<dbReference type="EMBL" id="JBAKBE010000008">
    <property type="protein sequence ID" value="MEH0097468.1"/>
    <property type="molecule type" value="Genomic_DNA"/>
</dbReference>
<keyword evidence="1" id="KW-0175">Coiled coil</keyword>
<feature type="region of interest" description="Disordered" evidence="2">
    <location>
        <begin position="1"/>
        <end position="197"/>
    </location>
</feature>
<keyword evidence="5" id="KW-1185">Reference proteome</keyword>
<feature type="coiled-coil region" evidence="1">
    <location>
        <begin position="402"/>
        <end position="429"/>
    </location>
</feature>
<evidence type="ECO:0000256" key="3">
    <source>
        <dbReference type="SAM" id="Phobius"/>
    </source>
</evidence>
<dbReference type="Proteomes" id="UP001380822">
    <property type="component" value="Unassembled WGS sequence"/>
</dbReference>
<name>A0ABU7ZQT2_9HYPH</name>
<feature type="compositionally biased region" description="Basic and acidic residues" evidence="2">
    <location>
        <begin position="60"/>
        <end position="75"/>
    </location>
</feature>
<feature type="compositionally biased region" description="Basic and acidic residues" evidence="2">
    <location>
        <begin position="39"/>
        <end position="51"/>
    </location>
</feature>
<evidence type="ECO:0000256" key="2">
    <source>
        <dbReference type="SAM" id="MobiDB-lite"/>
    </source>
</evidence>
<evidence type="ECO:0000313" key="5">
    <source>
        <dbReference type="Proteomes" id="UP001380822"/>
    </source>
</evidence>
<comment type="caution">
    <text evidence="4">The sequence shown here is derived from an EMBL/GenBank/DDBJ whole genome shotgun (WGS) entry which is preliminary data.</text>
</comment>
<gene>
    <name evidence="4" type="ORF">V6L76_14485</name>
</gene>
<protein>
    <recommendedName>
        <fullName evidence="6">Mitochondrial inner membrane protein</fullName>
    </recommendedName>
</protein>
<evidence type="ECO:0008006" key="6">
    <source>
        <dbReference type="Google" id="ProtNLM"/>
    </source>
</evidence>
<evidence type="ECO:0000256" key="1">
    <source>
        <dbReference type="SAM" id="Coils"/>
    </source>
</evidence>
<keyword evidence="3" id="KW-0472">Membrane</keyword>
<feature type="compositionally biased region" description="Low complexity" evidence="2">
    <location>
        <begin position="76"/>
        <end position="197"/>
    </location>
</feature>